<evidence type="ECO:0000313" key="4">
    <source>
        <dbReference type="EMBL" id="KAK3274314.1"/>
    </source>
</evidence>
<evidence type="ECO:0000256" key="2">
    <source>
        <dbReference type="ARBA" id="ARBA00022490"/>
    </source>
</evidence>
<comment type="caution">
    <text evidence="4">The sequence shown here is derived from an EMBL/GenBank/DDBJ whole genome shotgun (WGS) entry which is preliminary data.</text>
</comment>
<dbReference type="GO" id="GO:0003723">
    <property type="term" value="F:RNA binding"/>
    <property type="evidence" value="ECO:0007669"/>
    <property type="project" value="TreeGrafter"/>
</dbReference>
<evidence type="ECO:0000256" key="1">
    <source>
        <dbReference type="ARBA" id="ARBA00004201"/>
    </source>
</evidence>
<dbReference type="Proteomes" id="UP001190700">
    <property type="component" value="Unassembled WGS sequence"/>
</dbReference>
<evidence type="ECO:0000256" key="3">
    <source>
        <dbReference type="SAM" id="MobiDB-lite"/>
    </source>
</evidence>
<feature type="compositionally biased region" description="Low complexity" evidence="3">
    <location>
        <begin position="37"/>
        <end position="60"/>
    </location>
</feature>
<name>A0AAE0GA82_9CHLO</name>
<organism evidence="4 5">
    <name type="scientific">Cymbomonas tetramitiformis</name>
    <dbReference type="NCBI Taxonomy" id="36881"/>
    <lineage>
        <taxon>Eukaryota</taxon>
        <taxon>Viridiplantae</taxon>
        <taxon>Chlorophyta</taxon>
        <taxon>Pyramimonadophyceae</taxon>
        <taxon>Pyramimonadales</taxon>
        <taxon>Pyramimonadaceae</taxon>
        <taxon>Cymbomonas</taxon>
    </lineage>
</organism>
<feature type="compositionally biased region" description="Pro residues" evidence="3">
    <location>
        <begin position="158"/>
        <end position="175"/>
    </location>
</feature>
<keyword evidence="5" id="KW-1185">Reference proteome</keyword>
<feature type="region of interest" description="Disordered" evidence="3">
    <location>
        <begin position="216"/>
        <end position="263"/>
    </location>
</feature>
<feature type="region of interest" description="Disordered" evidence="3">
    <location>
        <begin position="137"/>
        <end position="182"/>
    </location>
</feature>
<feature type="region of interest" description="Disordered" evidence="3">
    <location>
        <begin position="37"/>
        <end position="117"/>
    </location>
</feature>
<keyword evidence="2" id="KW-0963">Cytoplasm</keyword>
<feature type="compositionally biased region" description="Gly residues" evidence="3">
    <location>
        <begin position="61"/>
        <end position="71"/>
    </location>
</feature>
<gene>
    <name evidence="4" type="ORF">CYMTET_17498</name>
</gene>
<reference evidence="4 5" key="1">
    <citation type="journal article" date="2015" name="Genome Biol. Evol.">
        <title>Comparative Genomics of a Bacterivorous Green Alga Reveals Evolutionary Causalities and Consequences of Phago-Mixotrophic Mode of Nutrition.</title>
        <authorList>
            <person name="Burns J.A."/>
            <person name="Paasch A."/>
            <person name="Narechania A."/>
            <person name="Kim E."/>
        </authorList>
    </citation>
    <scope>NUCLEOTIDE SEQUENCE [LARGE SCALE GENOMIC DNA]</scope>
    <source>
        <strain evidence="4 5">PLY_AMNH</strain>
    </source>
</reference>
<dbReference type="GO" id="GO:0000932">
    <property type="term" value="C:P-body"/>
    <property type="evidence" value="ECO:0007669"/>
    <property type="project" value="UniProtKB-SubCell"/>
</dbReference>
<comment type="subcellular location">
    <subcellularLocation>
        <location evidence="1">Cytoplasm</location>
        <location evidence="1">P-body</location>
    </subcellularLocation>
</comment>
<dbReference type="GO" id="GO:0000290">
    <property type="term" value="P:deadenylation-dependent decapping of nuclear-transcribed mRNA"/>
    <property type="evidence" value="ECO:0007669"/>
    <property type="project" value="InterPro"/>
</dbReference>
<dbReference type="GO" id="GO:0033962">
    <property type="term" value="P:P-body assembly"/>
    <property type="evidence" value="ECO:0007669"/>
    <property type="project" value="TreeGrafter"/>
</dbReference>
<dbReference type="PANTHER" id="PTHR21551">
    <property type="entry name" value="TOPOISOMERASE II-ASSOCIATED PROTEIN PAT1"/>
    <property type="match status" value="1"/>
</dbReference>
<feature type="region of interest" description="Disordered" evidence="3">
    <location>
        <begin position="360"/>
        <end position="386"/>
    </location>
</feature>
<proteinExistence type="predicted"/>
<evidence type="ECO:0000313" key="5">
    <source>
        <dbReference type="Proteomes" id="UP001190700"/>
    </source>
</evidence>
<accession>A0AAE0GA82</accession>
<protein>
    <submittedName>
        <fullName evidence="4">Uncharacterized protein</fullName>
    </submittedName>
</protein>
<dbReference type="InterPro" id="IPR039900">
    <property type="entry name" value="Pat1-like"/>
</dbReference>
<sequence length="656" mass="70050">MPPLGAGVSLLNMIQPGGARLPAQPASAPAHAAQLSGYGPHLYPGPGLAHPQHQPMQQLGGPLGPAPGLGLGPPPPWGYRPPYEQQYGRAGQRAPEMPPPAGTPPPKPPPGQPYDRLADQSQFNALSYGFFSGTNGASDTVEHELSPMKAPGGSRAPSPKPTPAPSPSPAAPPIPSAGLLGMPSPMMVERAKEVQRGLGGIDALRLPPAAAELNAERPALGERPRPPPTQTQDRVNFKVSSGKGGGPARPPNQYHRTRSTSSKYMSGEAIDSILRIQYMATHPIDTPPYVHDYYHQAFMVKKKGNTHSAIASQRFYPTSLREVMPQERTGRADITYVQLEGLGRVPFSNIRRPKPLLDLGSLPMGGGSGEAGEVSSESAPRREKPLEKEPMLAVRVMIEDAMCLLLDVEDIDRLLASKQPLDDPQALSQRRQLLLEGLAASLQLPDAPETATEEGGMTDGVFRMLTMLPKGCTMLAKLLPLLRQSSPSSRSLLWALLRNIHIMFSHTDAKPSAPQGKVSRACVAALQQVDAGVLCSSAVALTASFSKQQTSGQARVWAVAGLPMFEDLMRLQCTLLKAAVGTGLCEGGLPPGSKPSAEHEQLQGRWKSAFEKLFPFLAEQAGALRHLPGVEPPEPHQRRLHQANMWPVQTGPILGG</sequence>
<dbReference type="EMBL" id="LGRX02007794">
    <property type="protein sequence ID" value="KAK3274314.1"/>
    <property type="molecule type" value="Genomic_DNA"/>
</dbReference>
<dbReference type="AlphaFoldDB" id="A0AAE0GA82"/>
<feature type="compositionally biased region" description="Pro residues" evidence="3">
    <location>
        <begin position="96"/>
        <end position="112"/>
    </location>
</feature>
<dbReference type="PANTHER" id="PTHR21551:SF0">
    <property type="entry name" value="PROTEIN ASSOCIATED WITH TOPO II RELATED-1, ISOFORM A"/>
    <property type="match status" value="1"/>
</dbReference>